<evidence type="ECO:0008006" key="5">
    <source>
        <dbReference type="Google" id="ProtNLM"/>
    </source>
</evidence>
<feature type="region of interest" description="Disordered" evidence="1">
    <location>
        <begin position="21"/>
        <end position="48"/>
    </location>
</feature>
<keyword evidence="2" id="KW-0732">Signal</keyword>
<proteinExistence type="predicted"/>
<feature type="chain" id="PRO_5032632900" description="LTXXQ motif family protein" evidence="2">
    <location>
        <begin position="25"/>
        <end position="245"/>
    </location>
</feature>
<feature type="region of interest" description="Disordered" evidence="1">
    <location>
        <begin position="153"/>
        <end position="245"/>
    </location>
</feature>
<name>A0A840AP72_9HYPH</name>
<organism evidence="3 4">
    <name type="scientific">Kaistia hirudinis</name>
    <dbReference type="NCBI Taxonomy" id="1293440"/>
    <lineage>
        <taxon>Bacteria</taxon>
        <taxon>Pseudomonadati</taxon>
        <taxon>Pseudomonadota</taxon>
        <taxon>Alphaproteobacteria</taxon>
        <taxon>Hyphomicrobiales</taxon>
        <taxon>Kaistiaceae</taxon>
        <taxon>Kaistia</taxon>
    </lineage>
</organism>
<dbReference type="AlphaFoldDB" id="A0A840AP72"/>
<dbReference type="RefSeq" id="WP_183397985.1">
    <property type="nucleotide sequence ID" value="NZ_JACIDS010000002.1"/>
</dbReference>
<evidence type="ECO:0000313" key="4">
    <source>
        <dbReference type="Proteomes" id="UP000553963"/>
    </source>
</evidence>
<reference evidence="3 4" key="1">
    <citation type="submission" date="2020-08" db="EMBL/GenBank/DDBJ databases">
        <title>Genomic Encyclopedia of Type Strains, Phase IV (KMG-IV): sequencing the most valuable type-strain genomes for metagenomic binning, comparative biology and taxonomic classification.</title>
        <authorList>
            <person name="Goeker M."/>
        </authorList>
    </citation>
    <scope>NUCLEOTIDE SEQUENCE [LARGE SCALE GENOMIC DNA]</scope>
    <source>
        <strain evidence="3 4">DSM 25966</strain>
    </source>
</reference>
<evidence type="ECO:0000256" key="1">
    <source>
        <dbReference type="SAM" id="MobiDB-lite"/>
    </source>
</evidence>
<keyword evidence="4" id="KW-1185">Reference proteome</keyword>
<evidence type="ECO:0000313" key="3">
    <source>
        <dbReference type="EMBL" id="MBB3930315.1"/>
    </source>
</evidence>
<dbReference type="EMBL" id="JACIDS010000002">
    <property type="protein sequence ID" value="MBB3930315.1"/>
    <property type="molecule type" value="Genomic_DNA"/>
</dbReference>
<feature type="signal peptide" evidence="2">
    <location>
        <begin position="1"/>
        <end position="24"/>
    </location>
</feature>
<evidence type="ECO:0000256" key="2">
    <source>
        <dbReference type="SAM" id="SignalP"/>
    </source>
</evidence>
<dbReference type="Proteomes" id="UP000553963">
    <property type="component" value="Unassembled WGS sequence"/>
</dbReference>
<comment type="caution">
    <text evidence="3">The sequence shown here is derived from an EMBL/GenBank/DDBJ whole genome shotgun (WGS) entry which is preliminary data.</text>
</comment>
<feature type="compositionally biased region" description="Gly residues" evidence="1">
    <location>
        <begin position="175"/>
        <end position="190"/>
    </location>
</feature>
<protein>
    <recommendedName>
        <fullName evidence="5">LTXXQ motif family protein</fullName>
    </recommendedName>
</protein>
<accession>A0A840AP72</accession>
<gene>
    <name evidence="3" type="ORF">GGR25_001354</name>
</gene>
<sequence length="245" mass="24979">MNRTLAALGIAALAGTTMLSAAQAEPPKGPAPAVQMRPGPGGPGDQRGPGGFFRAHRGEIPLRLAEKLSAAETLIGIRTNQIDTWRDYTSALLALFEPPAPPAPPAPGEDGEKAFARQERMIAMINDRAAKAATLEKAITALKATLTPEQLDKLAKVDLEPRPPMGPRGPRDGMGPRGGMGMMDGMGPHGGKSWHGHGPRGPGGPDQDGPRAGGDDPAGPAGGPPPAPDAGPDDDAQPDSAPNPG</sequence>